<sequence length="60" mass="6772">MDSHLFSTEEQLALLKKDYLEAYAAFKSNHSPETLDRLDVAKDAYLLKLNPMVIISNGDS</sequence>
<protein>
    <submittedName>
        <fullName evidence="1">Uncharacterized protein</fullName>
    </submittedName>
</protein>
<gene>
    <name evidence="1" type="ordered locus">M301_1158</name>
</gene>
<organism evidence="1 2">
    <name type="scientific">Methylotenera versatilis (strain 301)</name>
    <dbReference type="NCBI Taxonomy" id="666681"/>
    <lineage>
        <taxon>Bacteria</taxon>
        <taxon>Pseudomonadati</taxon>
        <taxon>Pseudomonadota</taxon>
        <taxon>Betaproteobacteria</taxon>
        <taxon>Nitrosomonadales</taxon>
        <taxon>Methylophilaceae</taxon>
        <taxon>Methylotenera</taxon>
    </lineage>
</organism>
<dbReference type="Proteomes" id="UP000000383">
    <property type="component" value="Chromosome"/>
</dbReference>
<dbReference type="AlphaFoldDB" id="D7DHK7"/>
<name>D7DHK7_METV0</name>
<proteinExistence type="predicted"/>
<evidence type="ECO:0000313" key="2">
    <source>
        <dbReference type="Proteomes" id="UP000000383"/>
    </source>
</evidence>
<dbReference type="EMBL" id="CP002056">
    <property type="protein sequence ID" value="ADI29542.1"/>
    <property type="molecule type" value="Genomic_DNA"/>
</dbReference>
<reference evidence="1 2" key="2">
    <citation type="journal article" date="2011" name="J. Bacteriol.">
        <title>Genomes of three methylotrophs from a single niche uncover genetic and metabolic divergence of Methylophilaceae.</title>
        <authorList>
            <person name="Lapidus A."/>
            <person name="Clum A."/>
            <person name="Labutti K."/>
            <person name="Kaluzhnaya M.G."/>
            <person name="Lim S."/>
            <person name="Beck D.A."/>
            <person name="Glavina Del Rio T."/>
            <person name="Nolan M."/>
            <person name="Mavromatis K."/>
            <person name="Huntemann M."/>
            <person name="Lucas S."/>
            <person name="Lidstrom M.E."/>
            <person name="Ivanova N."/>
            <person name="Chistoserdova L."/>
        </authorList>
    </citation>
    <scope>NUCLEOTIDE SEQUENCE [LARGE SCALE GENOMIC DNA]</scope>
    <source>
        <strain evidence="1 2">301</strain>
    </source>
</reference>
<dbReference type="KEGG" id="meh:M301_1158"/>
<dbReference type="RefSeq" id="WP_013147858.1">
    <property type="nucleotide sequence ID" value="NC_014207.1"/>
</dbReference>
<evidence type="ECO:0000313" key="1">
    <source>
        <dbReference type="EMBL" id="ADI29542.1"/>
    </source>
</evidence>
<dbReference type="HOGENOM" id="CLU_2936376_0_0_4"/>
<reference evidence="2" key="1">
    <citation type="submission" date="2010-05" db="EMBL/GenBank/DDBJ databases">
        <title>Complete sequence of Methylotenera sp. 301.</title>
        <authorList>
            <person name="Lucas S."/>
            <person name="Copeland A."/>
            <person name="Lapidus A."/>
            <person name="Cheng J.-F."/>
            <person name="Bruce D."/>
            <person name="Goodwin L."/>
            <person name="Pitluck S."/>
            <person name="Clum A."/>
            <person name="Land M."/>
            <person name="Hauser L."/>
            <person name="Kyrpides N."/>
            <person name="Ivanova N."/>
            <person name="Chistoservova L."/>
            <person name="Kalyuzhnaya M."/>
            <person name="Woyke T."/>
        </authorList>
    </citation>
    <scope>NUCLEOTIDE SEQUENCE [LARGE SCALE GENOMIC DNA]</scope>
    <source>
        <strain evidence="2">301</strain>
    </source>
</reference>
<accession>D7DHK7</accession>
<keyword evidence="2" id="KW-1185">Reference proteome</keyword>